<feature type="region of interest" description="Disordered" evidence="3">
    <location>
        <begin position="915"/>
        <end position="936"/>
    </location>
</feature>
<feature type="domain" description="HTH luxR-type" evidence="4">
    <location>
        <begin position="847"/>
        <end position="912"/>
    </location>
</feature>
<dbReference type="PRINTS" id="PR00038">
    <property type="entry name" value="HTHLUXR"/>
</dbReference>
<keyword evidence="2" id="KW-0067">ATP-binding</keyword>
<dbReference type="PROSITE" id="PS50043">
    <property type="entry name" value="HTH_LUXR_2"/>
    <property type="match status" value="1"/>
</dbReference>
<dbReference type="PANTHER" id="PTHR16305:SF35">
    <property type="entry name" value="TRANSCRIPTIONAL ACTIVATOR DOMAIN"/>
    <property type="match status" value="1"/>
</dbReference>
<dbReference type="InterPro" id="IPR027417">
    <property type="entry name" value="P-loop_NTPase"/>
</dbReference>
<dbReference type="Gene3D" id="3.40.50.300">
    <property type="entry name" value="P-loop containing nucleotide triphosphate hydrolases"/>
    <property type="match status" value="1"/>
</dbReference>
<dbReference type="Pfam" id="PF00196">
    <property type="entry name" value="GerE"/>
    <property type="match status" value="1"/>
</dbReference>
<dbReference type="InterPro" id="IPR016032">
    <property type="entry name" value="Sig_transdc_resp-reg_C-effctor"/>
</dbReference>
<dbReference type="RefSeq" id="WP_345518766.1">
    <property type="nucleotide sequence ID" value="NZ_BAABKM010000001.1"/>
</dbReference>
<sequence>MRFVGRDDELTRAHNALLASRRTGQGAILLVTGDPGVGKSTIMTAIAERAALLGFSVGVSKAEEADQIAPGAPLLIALRSGSSPLLDAESFTSLSTLYGQQLWLVDRVASLLEELSSRQPVLVAIDDVQWADRLTRFALRILPSRLSGSPVVWVLASRDPHGSATADALSAARDGVPVHQLELDPLSEDDVASLALEQLGEVPTGRAADLLRGAGGNPFLVTELISGIAAARARGDFDDAIPETLRQMVSDRCRAMPEASQRLVKMCAVLGRPVHADDLMDLLGDDADDLDPDWLPPLVQFGVLVGHAQVVQFRHDLIRQAVYDTLSPTARRALHRRCAVWLLGSDGGALAAAPHALAFAIKGDTEAVHILSAAASDAAAVDPVSAADLARHAYQLSNPTGPDHAELGRRAVELLTAAHRDAEAADLADIVLAAAPDNETAAHLQFFASRSLWRMGRIATIASRIEILAAFDVSDVARVRMRAIQALTMSRTETGDVARSAAEDALVASRGIRDRPSEQLALEALGEVARNEGRHADAYRHFHELRSIVGDEFLASEIGALQLLDRYDEAARLLEGARRVADEMGVAETPDLIDAQMWQDFNLGRFDEAEVSARSLIQLAGELGNRVSAHEARLILASISLMRGDLPEARTQLTIANAEPIADWEVRSPGSTLMSGWITAAEGDLTGALTILRPLLEGAEASRSFWPWWPGWMRVFTELGVAAGDADFAQRAVQIAQIGADRNPGIASFEGQALHLRGILDRDLETLAEAVRVLEGAPRQVMLAGALMDYGSALLTDGQRKPGIRALDEAWPILERSGLINSMVMVQRAMQRAGVRRKHWPTPDRRGATGWESLTTGERRVAELVGSGRSNRAAAQELRVSPNTVATHLRSIFAKLDISSRVQLANVLHEVEPAQRRPDTPLDSLMDVSRIQSPDS</sequence>
<evidence type="ECO:0000256" key="3">
    <source>
        <dbReference type="SAM" id="MobiDB-lite"/>
    </source>
</evidence>
<protein>
    <submittedName>
        <fullName evidence="5">LuxR family transcriptional regulator</fullName>
    </submittedName>
</protein>
<organism evidence="5 6">
    <name type="scientific">Nocardioides conyzicola</name>
    <dbReference type="NCBI Taxonomy" id="1651781"/>
    <lineage>
        <taxon>Bacteria</taxon>
        <taxon>Bacillati</taxon>
        <taxon>Actinomycetota</taxon>
        <taxon>Actinomycetes</taxon>
        <taxon>Propionibacteriales</taxon>
        <taxon>Nocardioidaceae</taxon>
        <taxon>Nocardioides</taxon>
    </lineage>
</organism>
<dbReference type="SMART" id="SM00421">
    <property type="entry name" value="HTH_LUXR"/>
    <property type="match status" value="1"/>
</dbReference>
<accession>A0ABP8WMV8</accession>
<evidence type="ECO:0000313" key="6">
    <source>
        <dbReference type="Proteomes" id="UP001499974"/>
    </source>
</evidence>
<evidence type="ECO:0000313" key="5">
    <source>
        <dbReference type="EMBL" id="GAA4692475.1"/>
    </source>
</evidence>
<evidence type="ECO:0000256" key="2">
    <source>
        <dbReference type="ARBA" id="ARBA00022840"/>
    </source>
</evidence>
<gene>
    <name evidence="5" type="ORF">GCM10023349_04360</name>
</gene>
<dbReference type="Gene3D" id="1.10.10.10">
    <property type="entry name" value="Winged helix-like DNA-binding domain superfamily/Winged helix DNA-binding domain"/>
    <property type="match status" value="1"/>
</dbReference>
<dbReference type="PANTHER" id="PTHR16305">
    <property type="entry name" value="TESTICULAR SOLUBLE ADENYLYL CYCLASE"/>
    <property type="match status" value="1"/>
</dbReference>
<dbReference type="SUPFAM" id="SSF52540">
    <property type="entry name" value="P-loop containing nucleoside triphosphate hydrolases"/>
    <property type="match status" value="1"/>
</dbReference>
<dbReference type="InterPro" id="IPR036388">
    <property type="entry name" value="WH-like_DNA-bd_sf"/>
</dbReference>
<keyword evidence="6" id="KW-1185">Reference proteome</keyword>
<dbReference type="CDD" id="cd06170">
    <property type="entry name" value="LuxR_C_like"/>
    <property type="match status" value="1"/>
</dbReference>
<dbReference type="Pfam" id="PF13191">
    <property type="entry name" value="AAA_16"/>
    <property type="match status" value="1"/>
</dbReference>
<keyword evidence="1" id="KW-0547">Nucleotide-binding</keyword>
<dbReference type="Proteomes" id="UP001499974">
    <property type="component" value="Unassembled WGS sequence"/>
</dbReference>
<name>A0ABP8WMV8_9ACTN</name>
<evidence type="ECO:0000256" key="1">
    <source>
        <dbReference type="ARBA" id="ARBA00022741"/>
    </source>
</evidence>
<dbReference type="InterPro" id="IPR000792">
    <property type="entry name" value="Tscrpt_reg_LuxR_C"/>
</dbReference>
<dbReference type="InterPro" id="IPR011990">
    <property type="entry name" value="TPR-like_helical_dom_sf"/>
</dbReference>
<dbReference type="InterPro" id="IPR041664">
    <property type="entry name" value="AAA_16"/>
</dbReference>
<dbReference type="Gene3D" id="1.25.40.10">
    <property type="entry name" value="Tetratricopeptide repeat domain"/>
    <property type="match status" value="1"/>
</dbReference>
<dbReference type="EMBL" id="BAABKM010000001">
    <property type="protein sequence ID" value="GAA4692475.1"/>
    <property type="molecule type" value="Genomic_DNA"/>
</dbReference>
<proteinExistence type="predicted"/>
<comment type="caution">
    <text evidence="5">The sequence shown here is derived from an EMBL/GenBank/DDBJ whole genome shotgun (WGS) entry which is preliminary data.</text>
</comment>
<dbReference type="SUPFAM" id="SSF48452">
    <property type="entry name" value="TPR-like"/>
    <property type="match status" value="1"/>
</dbReference>
<dbReference type="SUPFAM" id="SSF46894">
    <property type="entry name" value="C-terminal effector domain of the bipartite response regulators"/>
    <property type="match status" value="1"/>
</dbReference>
<reference evidence="6" key="1">
    <citation type="journal article" date="2019" name="Int. J. Syst. Evol. Microbiol.">
        <title>The Global Catalogue of Microorganisms (GCM) 10K type strain sequencing project: providing services to taxonomists for standard genome sequencing and annotation.</title>
        <authorList>
            <consortium name="The Broad Institute Genomics Platform"/>
            <consortium name="The Broad Institute Genome Sequencing Center for Infectious Disease"/>
            <person name="Wu L."/>
            <person name="Ma J."/>
        </authorList>
    </citation>
    <scope>NUCLEOTIDE SEQUENCE [LARGE SCALE GENOMIC DNA]</scope>
    <source>
        <strain evidence="6">JCM 18531</strain>
    </source>
</reference>
<evidence type="ECO:0000259" key="4">
    <source>
        <dbReference type="PROSITE" id="PS50043"/>
    </source>
</evidence>